<dbReference type="Gene3D" id="3.40.50.300">
    <property type="entry name" value="P-loop containing nucleotide triphosphate hydrolases"/>
    <property type="match status" value="2"/>
</dbReference>
<comment type="similarity">
    <text evidence="1">Belongs to the sulfotransferase 1 family.</text>
</comment>
<feature type="domain" description="Sulfotransferase" evidence="5">
    <location>
        <begin position="302"/>
        <end position="404"/>
    </location>
</feature>
<dbReference type="InterPro" id="IPR027417">
    <property type="entry name" value="P-loop_NTPase"/>
</dbReference>
<evidence type="ECO:0000313" key="6">
    <source>
        <dbReference type="EMBL" id="ETO31880.1"/>
    </source>
</evidence>
<feature type="domain" description="Sulfotransferase" evidence="5">
    <location>
        <begin position="68"/>
        <end position="242"/>
    </location>
</feature>
<evidence type="ECO:0000256" key="4">
    <source>
        <dbReference type="SAM" id="Phobius"/>
    </source>
</evidence>
<keyword evidence="4" id="KW-1133">Transmembrane helix</keyword>
<evidence type="ECO:0000256" key="2">
    <source>
        <dbReference type="ARBA" id="ARBA00022679"/>
    </source>
</evidence>
<protein>
    <submittedName>
        <fullName evidence="6">Sulfotransferase family 2A member 1 family member</fullName>
    </submittedName>
</protein>
<evidence type="ECO:0000259" key="5">
    <source>
        <dbReference type="Pfam" id="PF00685"/>
    </source>
</evidence>
<dbReference type="PANTHER" id="PTHR11783">
    <property type="entry name" value="SULFOTRANSFERASE SULT"/>
    <property type="match status" value="1"/>
</dbReference>
<evidence type="ECO:0000313" key="7">
    <source>
        <dbReference type="Proteomes" id="UP000023152"/>
    </source>
</evidence>
<comment type="caution">
    <text evidence="6">The sequence shown here is derived from an EMBL/GenBank/DDBJ whole genome shotgun (WGS) entry which is preliminary data.</text>
</comment>
<keyword evidence="4" id="KW-0472">Membrane</keyword>
<evidence type="ECO:0000256" key="3">
    <source>
        <dbReference type="SAM" id="MobiDB-lite"/>
    </source>
</evidence>
<keyword evidence="4" id="KW-0812">Transmembrane</keyword>
<gene>
    <name evidence="6" type="ORF">RFI_05239</name>
</gene>
<accession>X6P003</accession>
<dbReference type="GO" id="GO:0008146">
    <property type="term" value="F:sulfotransferase activity"/>
    <property type="evidence" value="ECO:0007669"/>
    <property type="project" value="InterPro"/>
</dbReference>
<organism evidence="6 7">
    <name type="scientific">Reticulomyxa filosa</name>
    <dbReference type="NCBI Taxonomy" id="46433"/>
    <lineage>
        <taxon>Eukaryota</taxon>
        <taxon>Sar</taxon>
        <taxon>Rhizaria</taxon>
        <taxon>Retaria</taxon>
        <taxon>Foraminifera</taxon>
        <taxon>Monothalamids</taxon>
        <taxon>Reticulomyxidae</taxon>
        <taxon>Reticulomyxa</taxon>
    </lineage>
</organism>
<sequence length="419" mass="49534">MQRGTSTIVTKSNDEIKEETAESEDRVVTSADGKHSMHVAIIDNVMFLPFFKKQVFDYLRQSYNSAANDVFIASYPKCGTTWCIKICVQIMHFVEKNQAVPNSFYEGNGNLILLYLFCTIKITFFFFYQKKKKKKDPLLDRYEWSTRRLSSENPEKWDKFFTSDKEHITPWYLFPCHKIHRESKLIIAIREPKDTLVSGYYFWSKTPIHLKSSLHQYVEWFAEGNVPWGNYFRWYRGYYEQYNCAFSSPSNTNMTMTAGKTEMMDGNDDGSNDKGNDNDGGEIMTSDSRISIRSKSCKQGMYSKQFAMDNVLWIYYEDLQHNLKQQIIRIATFLGVLEILDSKDLEEIERACQLEAMKSSALQEDFDQWKYLFRKGEIGDWKNHLDLHDRLRIDRLCRSWFRSTPLRHRSWNIQPLPNF</sequence>
<name>X6P003_RETFI</name>
<feature type="region of interest" description="Disordered" evidence="3">
    <location>
        <begin position="263"/>
        <end position="285"/>
    </location>
</feature>
<feature type="transmembrane region" description="Helical" evidence="4">
    <location>
        <begin position="111"/>
        <end position="128"/>
    </location>
</feature>
<keyword evidence="2 6" id="KW-0808">Transferase</keyword>
<dbReference type="OrthoDB" id="205623at2759"/>
<keyword evidence="7" id="KW-1185">Reference proteome</keyword>
<dbReference type="InterPro" id="IPR000863">
    <property type="entry name" value="Sulfotransferase_dom"/>
</dbReference>
<feature type="compositionally biased region" description="Polar residues" evidence="3">
    <location>
        <begin position="1"/>
        <end position="11"/>
    </location>
</feature>
<reference evidence="6 7" key="1">
    <citation type="journal article" date="2013" name="Curr. Biol.">
        <title>The Genome of the Foraminiferan Reticulomyxa filosa.</title>
        <authorList>
            <person name="Glockner G."/>
            <person name="Hulsmann N."/>
            <person name="Schleicher M."/>
            <person name="Noegel A.A."/>
            <person name="Eichinger L."/>
            <person name="Gallinger C."/>
            <person name="Pawlowski J."/>
            <person name="Sierra R."/>
            <person name="Euteneuer U."/>
            <person name="Pillet L."/>
            <person name="Moustafa A."/>
            <person name="Platzer M."/>
            <person name="Groth M."/>
            <person name="Szafranski K."/>
            <person name="Schliwa M."/>
        </authorList>
    </citation>
    <scope>NUCLEOTIDE SEQUENCE [LARGE SCALE GENOMIC DNA]</scope>
</reference>
<dbReference type="Proteomes" id="UP000023152">
    <property type="component" value="Unassembled WGS sequence"/>
</dbReference>
<dbReference type="EMBL" id="ASPP01004634">
    <property type="protein sequence ID" value="ETO31880.1"/>
    <property type="molecule type" value="Genomic_DNA"/>
</dbReference>
<evidence type="ECO:0000256" key="1">
    <source>
        <dbReference type="ARBA" id="ARBA00005771"/>
    </source>
</evidence>
<proteinExistence type="inferred from homology"/>
<feature type="compositionally biased region" description="Basic and acidic residues" evidence="3">
    <location>
        <begin position="12"/>
        <end position="25"/>
    </location>
</feature>
<dbReference type="Pfam" id="PF00685">
    <property type="entry name" value="Sulfotransfer_1"/>
    <property type="match status" value="2"/>
</dbReference>
<dbReference type="SUPFAM" id="SSF52540">
    <property type="entry name" value="P-loop containing nucleoside triphosphate hydrolases"/>
    <property type="match status" value="1"/>
</dbReference>
<feature type="region of interest" description="Disordered" evidence="3">
    <location>
        <begin position="1"/>
        <end position="25"/>
    </location>
</feature>
<dbReference type="AlphaFoldDB" id="X6P003"/>